<organism evidence="2 3">
    <name type="scientific">Leucobacter triazinivorans</name>
    <dbReference type="NCBI Taxonomy" id="1784719"/>
    <lineage>
        <taxon>Bacteria</taxon>
        <taxon>Bacillati</taxon>
        <taxon>Actinomycetota</taxon>
        <taxon>Actinomycetes</taxon>
        <taxon>Micrococcales</taxon>
        <taxon>Microbacteriaceae</taxon>
        <taxon>Leucobacter</taxon>
    </lineage>
</organism>
<dbReference type="EMBL" id="CP035806">
    <property type="protein sequence ID" value="QBE48674.1"/>
    <property type="molecule type" value="Genomic_DNA"/>
</dbReference>
<dbReference type="SUPFAM" id="SSF51556">
    <property type="entry name" value="Metallo-dependent hydrolases"/>
    <property type="match status" value="1"/>
</dbReference>
<evidence type="ECO:0000313" key="3">
    <source>
        <dbReference type="Proteomes" id="UP000289260"/>
    </source>
</evidence>
<dbReference type="InterPro" id="IPR032466">
    <property type="entry name" value="Metal_Hydrolase"/>
</dbReference>
<dbReference type="InterPro" id="IPR013108">
    <property type="entry name" value="Amidohydro_3"/>
</dbReference>
<gene>
    <name evidence="2" type="ORF">EVS81_07390</name>
</gene>
<dbReference type="PANTHER" id="PTHR22642:SF20">
    <property type="entry name" value="AMIDOHYDROLASE 3 DOMAIN-CONTAINING PROTEIN"/>
    <property type="match status" value="1"/>
</dbReference>
<dbReference type="InterPro" id="IPR011059">
    <property type="entry name" value="Metal-dep_hydrolase_composite"/>
</dbReference>
<dbReference type="Gene3D" id="3.10.310.70">
    <property type="match status" value="1"/>
</dbReference>
<dbReference type="SUPFAM" id="SSF51338">
    <property type="entry name" value="Composite domain of metallo-dependent hydrolases"/>
    <property type="match status" value="1"/>
</dbReference>
<keyword evidence="2" id="KW-0378">Hydrolase</keyword>
<proteinExistence type="predicted"/>
<dbReference type="Gene3D" id="3.20.20.140">
    <property type="entry name" value="Metal-dependent hydrolases"/>
    <property type="match status" value="1"/>
</dbReference>
<dbReference type="CDD" id="cd01300">
    <property type="entry name" value="YtcJ_like"/>
    <property type="match status" value="1"/>
</dbReference>
<dbReference type="Pfam" id="PF07969">
    <property type="entry name" value="Amidohydro_3"/>
    <property type="match status" value="1"/>
</dbReference>
<sequence length="547" mass="57794">MSTTIYRGAAVFTADDAPARAVVEAFAVRDGRFSAVGTLDEVRAASDPASGPVAEVDLAGRFVAPGIIDSHTHLAGFGASLAKTPLRDCASLSEIQQRLLAARAADPEAARVLGIGWLFDAVGDGQPTAAMLDEVLPEVPVYLDANDLHSMWVNTAALREMGITRETPDPVGGEIARDADGEATGMLYETACTQYGWAFLEAASTADDLVHALDAAFRSYLAVGVTGATEMSLNAAEVSGLRTLIARDGRLPFPVTAHWILEPSGDAERDLAGITGIVALRDEIAASDAAEWLRIAGVKFIMDGVIDACTATMRAPYADGSNAEPIWTAERILPVAAAADRAGLQIAMHAIGDRTSEIALDAVEHCIRVNGPRPRRHRIEHLESVADTTIERMGELGVVASMQPVHCDPAVLDNWKAMLGDERGETGFPWQKFRAAGVPLTLGTDAPTAPHQPLPNLYIALTGGSVLAPELPPYHPERVFTPAEALTALTAGGAWAGEMEETCGRIRAGLDANFIVLDVNPLEAHPSALLDATVRSTHVRGAEAHRA</sequence>
<dbReference type="RefSeq" id="WP_130109809.1">
    <property type="nucleotide sequence ID" value="NZ_CP035806.1"/>
</dbReference>
<evidence type="ECO:0000313" key="2">
    <source>
        <dbReference type="EMBL" id="QBE48674.1"/>
    </source>
</evidence>
<dbReference type="AlphaFoldDB" id="A0A4P6KGQ0"/>
<dbReference type="GO" id="GO:0016810">
    <property type="term" value="F:hydrolase activity, acting on carbon-nitrogen (but not peptide) bonds"/>
    <property type="evidence" value="ECO:0007669"/>
    <property type="project" value="InterPro"/>
</dbReference>
<dbReference type="Gene3D" id="2.30.40.10">
    <property type="entry name" value="Urease, subunit C, domain 1"/>
    <property type="match status" value="1"/>
</dbReference>
<keyword evidence="3" id="KW-1185">Reference proteome</keyword>
<dbReference type="PANTHER" id="PTHR22642">
    <property type="entry name" value="IMIDAZOLONEPROPIONASE"/>
    <property type="match status" value="1"/>
</dbReference>
<reference evidence="2 3" key="1">
    <citation type="submission" date="2019-02" db="EMBL/GenBank/DDBJ databases">
        <authorList>
            <person name="Sun L."/>
            <person name="Pan D."/>
            <person name="Wu X."/>
        </authorList>
    </citation>
    <scope>NUCLEOTIDE SEQUENCE [LARGE SCALE GENOMIC DNA]</scope>
    <source>
        <strain evidence="2 3">JW-1</strain>
    </source>
</reference>
<dbReference type="KEGG" id="ltr:EVS81_07390"/>
<accession>A0A4P6KGQ0</accession>
<dbReference type="Proteomes" id="UP000289260">
    <property type="component" value="Chromosome"/>
</dbReference>
<evidence type="ECO:0000259" key="1">
    <source>
        <dbReference type="Pfam" id="PF07969"/>
    </source>
</evidence>
<dbReference type="InterPro" id="IPR033932">
    <property type="entry name" value="YtcJ-like"/>
</dbReference>
<dbReference type="OrthoDB" id="3238066at2"/>
<protein>
    <submittedName>
        <fullName evidence="2">Amidohydrolase</fullName>
    </submittedName>
</protein>
<name>A0A4P6KGQ0_9MICO</name>
<feature type="domain" description="Amidohydrolase 3" evidence="1">
    <location>
        <begin position="55"/>
        <end position="542"/>
    </location>
</feature>